<keyword evidence="3" id="KW-1185">Reference proteome</keyword>
<organism evidence="2 3">
    <name type="scientific">Spirosoma profusum</name>
    <dbReference type="NCBI Taxonomy" id="2771354"/>
    <lineage>
        <taxon>Bacteria</taxon>
        <taxon>Pseudomonadati</taxon>
        <taxon>Bacteroidota</taxon>
        <taxon>Cytophagia</taxon>
        <taxon>Cytophagales</taxon>
        <taxon>Cytophagaceae</taxon>
        <taxon>Spirosoma</taxon>
    </lineage>
</organism>
<keyword evidence="1" id="KW-0732">Signal</keyword>
<dbReference type="RefSeq" id="WP_190887768.1">
    <property type="nucleotide sequence ID" value="NZ_JACWZY010000011.1"/>
</dbReference>
<evidence type="ECO:0008006" key="4">
    <source>
        <dbReference type="Google" id="ProtNLM"/>
    </source>
</evidence>
<evidence type="ECO:0000313" key="3">
    <source>
        <dbReference type="Proteomes" id="UP000598820"/>
    </source>
</evidence>
<accession>A0A926Y3K6</accession>
<evidence type="ECO:0000256" key="1">
    <source>
        <dbReference type="SAM" id="SignalP"/>
    </source>
</evidence>
<reference evidence="2" key="1">
    <citation type="submission" date="2020-09" db="EMBL/GenBank/DDBJ databases">
        <authorList>
            <person name="Kim M.K."/>
        </authorList>
    </citation>
    <scope>NUCLEOTIDE SEQUENCE</scope>
    <source>
        <strain evidence="2">BT702</strain>
    </source>
</reference>
<gene>
    <name evidence="2" type="ORF">IC229_14805</name>
</gene>
<feature type="chain" id="PRO_5037127176" description="DUF1735 domain-containing protein" evidence="1">
    <location>
        <begin position="23"/>
        <end position="171"/>
    </location>
</feature>
<evidence type="ECO:0000313" key="2">
    <source>
        <dbReference type="EMBL" id="MBD2701916.1"/>
    </source>
</evidence>
<proteinExistence type="predicted"/>
<dbReference type="Proteomes" id="UP000598820">
    <property type="component" value="Unassembled WGS sequence"/>
</dbReference>
<dbReference type="EMBL" id="JACWZY010000011">
    <property type="protein sequence ID" value="MBD2701916.1"/>
    <property type="molecule type" value="Genomic_DNA"/>
</dbReference>
<name>A0A926Y3K6_9BACT</name>
<feature type="signal peptide" evidence="1">
    <location>
        <begin position="1"/>
        <end position="22"/>
    </location>
</feature>
<sequence>MKQYILKSLLLALLAGSGLSCKDDLIYSELVRDNRPDVPVTYPGATTYGFNPYVTTSLAAGGNIQFTLSIPATSGRTIKEITKVVGGATGINVATLNAATSTTAYNSAPIAGSGTTAVFTTTIANFKQKYPTVVTAPVALPNFTEIAFLFLVTLDNGTEIVPTPVRVRIVN</sequence>
<dbReference type="PROSITE" id="PS51257">
    <property type="entry name" value="PROKAR_LIPOPROTEIN"/>
    <property type="match status" value="1"/>
</dbReference>
<protein>
    <recommendedName>
        <fullName evidence="4">DUF1735 domain-containing protein</fullName>
    </recommendedName>
</protein>
<dbReference type="AlphaFoldDB" id="A0A926Y3K6"/>
<comment type="caution">
    <text evidence="2">The sequence shown here is derived from an EMBL/GenBank/DDBJ whole genome shotgun (WGS) entry which is preliminary data.</text>
</comment>